<evidence type="ECO:0008006" key="4">
    <source>
        <dbReference type="Google" id="ProtNLM"/>
    </source>
</evidence>
<dbReference type="PANTHER" id="PTHR11439:SF448">
    <property type="entry name" value="REVERSE TRANSCRIPTASE TY1_COPIA-TYPE DOMAIN-CONTAINING PROTEIN"/>
    <property type="match status" value="1"/>
</dbReference>
<name>A0A3Q7FYQ0_SOLLC</name>
<reference evidence="2" key="2">
    <citation type="submission" date="2019-01" db="UniProtKB">
        <authorList>
            <consortium name="EnsemblPlants"/>
        </authorList>
    </citation>
    <scope>IDENTIFICATION</scope>
    <source>
        <strain evidence="2">cv. Heinz 1706</strain>
    </source>
</reference>
<evidence type="ECO:0000313" key="3">
    <source>
        <dbReference type="Proteomes" id="UP000004994"/>
    </source>
</evidence>
<dbReference type="EnsemblPlants" id="Solyc04g017597.1.1">
    <property type="protein sequence ID" value="Solyc04g017597.1.1"/>
    <property type="gene ID" value="Solyc04g017597.1"/>
</dbReference>
<accession>A0A3Q7FYQ0</accession>
<evidence type="ECO:0000256" key="1">
    <source>
        <dbReference type="SAM" id="MobiDB-lite"/>
    </source>
</evidence>
<keyword evidence="3" id="KW-1185">Reference proteome</keyword>
<dbReference type="AlphaFoldDB" id="A0A3Q7FYQ0"/>
<organism evidence="2">
    <name type="scientific">Solanum lycopersicum</name>
    <name type="common">Tomato</name>
    <name type="synonym">Lycopersicon esculentum</name>
    <dbReference type="NCBI Taxonomy" id="4081"/>
    <lineage>
        <taxon>Eukaryota</taxon>
        <taxon>Viridiplantae</taxon>
        <taxon>Streptophyta</taxon>
        <taxon>Embryophyta</taxon>
        <taxon>Tracheophyta</taxon>
        <taxon>Spermatophyta</taxon>
        <taxon>Magnoliopsida</taxon>
        <taxon>eudicotyledons</taxon>
        <taxon>Gunneridae</taxon>
        <taxon>Pentapetalae</taxon>
        <taxon>asterids</taxon>
        <taxon>lamiids</taxon>
        <taxon>Solanales</taxon>
        <taxon>Solanaceae</taxon>
        <taxon>Solanoideae</taxon>
        <taxon>Solaneae</taxon>
        <taxon>Solanum</taxon>
        <taxon>Solanum subgen. Lycopersicon</taxon>
    </lineage>
</organism>
<reference evidence="2" key="1">
    <citation type="journal article" date="2012" name="Nature">
        <title>The tomato genome sequence provides insights into fleshy fruit evolution.</title>
        <authorList>
            <consortium name="Tomato Genome Consortium"/>
        </authorList>
    </citation>
    <scope>NUCLEOTIDE SEQUENCE [LARGE SCALE GENOMIC DNA]</scope>
    <source>
        <strain evidence="2">cv. Heinz 1706</strain>
    </source>
</reference>
<evidence type="ECO:0000313" key="2">
    <source>
        <dbReference type="EnsemblPlants" id="Solyc04g017597.1.1"/>
    </source>
</evidence>
<dbReference type="STRING" id="4081.A0A3Q7FYQ0"/>
<feature type="compositionally biased region" description="Basic and acidic residues" evidence="1">
    <location>
        <begin position="7"/>
        <end position="18"/>
    </location>
</feature>
<feature type="region of interest" description="Disordered" evidence="1">
    <location>
        <begin position="1"/>
        <end position="25"/>
    </location>
</feature>
<dbReference type="InParanoid" id="A0A3Q7FYQ0"/>
<dbReference type="Proteomes" id="UP000004994">
    <property type="component" value="Chromosome 4"/>
</dbReference>
<dbReference type="PANTHER" id="PTHR11439">
    <property type="entry name" value="GAG-POL-RELATED RETROTRANSPOSON"/>
    <property type="match status" value="1"/>
</dbReference>
<dbReference type="Gramene" id="Solyc04g017597.1.1">
    <property type="protein sequence ID" value="Solyc04g017597.1.1"/>
    <property type="gene ID" value="Solyc04g017597.1"/>
</dbReference>
<feature type="region of interest" description="Disordered" evidence="1">
    <location>
        <begin position="80"/>
        <end position="106"/>
    </location>
</feature>
<protein>
    <recommendedName>
        <fullName evidence="4">Reverse transcriptase Ty1/copia-type domain-containing protein</fullName>
    </recommendedName>
</protein>
<proteinExistence type="predicted"/>
<sequence length="226" mass="25224">MVMQDAVNDKGDTGHRGNDAGNIKNGQRQYNQRINMVHVAGGGKIKQRLFPELEGTSDDCYSSPVASEVVHSPDEHVFASDSPLQESLVPDKTTNDSPPPVRKSCRPSRPPIWMTHFVCPSKEERLALIPSPIKDDALLSDIKGYQRLKGKLLYLTLTRPDIAYIVQTLSQFMQNPKRSHLEAAHRVVRYIKNEPGLGILLSAEGMLLAQHIVMLIRPVVQIQESQ</sequence>